<reference evidence="2 3" key="1">
    <citation type="submission" date="2022-12" db="EMBL/GenBank/DDBJ databases">
        <authorList>
            <person name="Muema E."/>
        </authorList>
    </citation>
    <scope>NUCLEOTIDE SEQUENCE [LARGE SCALE GENOMIC DNA]</scope>
    <source>
        <strain evidence="3">1330</strain>
    </source>
</reference>
<dbReference type="RefSeq" id="WP_337092674.1">
    <property type="nucleotide sequence ID" value="NZ_JAPYKO010000004.1"/>
</dbReference>
<proteinExistence type="predicted"/>
<accession>A0ABU8KAU4</accession>
<gene>
    <name evidence="2" type="ORF">O7A05_09190</name>
</gene>
<evidence type="ECO:0000313" key="2">
    <source>
        <dbReference type="EMBL" id="MEI9402338.1"/>
    </source>
</evidence>
<dbReference type="EMBL" id="JAPYKO010000004">
    <property type="protein sequence ID" value="MEI9402338.1"/>
    <property type="molecule type" value="Genomic_DNA"/>
</dbReference>
<organism evidence="2 3">
    <name type="scientific">Mesorhizobium argentiipisi</name>
    <dbReference type="NCBI Taxonomy" id="3015175"/>
    <lineage>
        <taxon>Bacteria</taxon>
        <taxon>Pseudomonadati</taxon>
        <taxon>Pseudomonadota</taxon>
        <taxon>Alphaproteobacteria</taxon>
        <taxon>Hyphomicrobiales</taxon>
        <taxon>Phyllobacteriaceae</taxon>
        <taxon>Mesorhizobium</taxon>
    </lineage>
</organism>
<evidence type="ECO:0000313" key="3">
    <source>
        <dbReference type="Proteomes" id="UP001366503"/>
    </source>
</evidence>
<feature type="chain" id="PRO_5046788893" evidence="1">
    <location>
        <begin position="21"/>
        <end position="97"/>
    </location>
</feature>
<sequence>MKKILAVAALGSFIATPALAVQIELTPVMVKDTTALIKGKGFNCPLVKMASAKPATARGNVVKVWCGPDDGTDNVFGDFQYRLTFRPDGGVDVAEWR</sequence>
<keyword evidence="1" id="KW-0732">Signal</keyword>
<evidence type="ECO:0000256" key="1">
    <source>
        <dbReference type="SAM" id="SignalP"/>
    </source>
</evidence>
<comment type="caution">
    <text evidence="2">The sequence shown here is derived from an EMBL/GenBank/DDBJ whole genome shotgun (WGS) entry which is preliminary data.</text>
</comment>
<keyword evidence="3" id="KW-1185">Reference proteome</keyword>
<dbReference type="Proteomes" id="UP001366503">
    <property type="component" value="Unassembled WGS sequence"/>
</dbReference>
<feature type="signal peptide" evidence="1">
    <location>
        <begin position="1"/>
        <end position="20"/>
    </location>
</feature>
<name>A0ABU8KAU4_9HYPH</name>
<protein>
    <submittedName>
        <fullName evidence="2">Uncharacterized protein</fullName>
    </submittedName>
</protein>